<dbReference type="InterPro" id="IPR045337">
    <property type="entry name" value="MmgE_PrpD_C"/>
</dbReference>
<dbReference type="PANTHER" id="PTHR16943:SF8">
    <property type="entry name" value="2-METHYLCITRATE DEHYDRATASE"/>
    <property type="match status" value="1"/>
</dbReference>
<dbReference type="Proteomes" id="UP000051887">
    <property type="component" value="Unassembled WGS sequence"/>
</dbReference>
<evidence type="ECO:0000313" key="5">
    <source>
        <dbReference type="EMBL" id="CUH72526.1"/>
    </source>
</evidence>
<evidence type="ECO:0000313" key="7">
    <source>
        <dbReference type="Proteomes" id="UP000051887"/>
    </source>
</evidence>
<evidence type="ECO:0000313" key="6">
    <source>
        <dbReference type="Proteomes" id="UP000051086"/>
    </source>
</evidence>
<dbReference type="EMBL" id="CYSC01000032">
    <property type="protein sequence ID" value="CUH72526.1"/>
    <property type="molecule type" value="Genomic_DNA"/>
</dbReference>
<proteinExistence type="inferred from homology"/>
<gene>
    <name evidence="4" type="ORF">TL5118_01553</name>
    <name evidence="5" type="ORF">TL5120_02327</name>
</gene>
<dbReference type="InterPro" id="IPR036148">
    <property type="entry name" value="MmgE/PrpD_sf"/>
</dbReference>
<dbReference type="AlphaFoldDB" id="A0A0P1FUT1"/>
<dbReference type="Pfam" id="PF19305">
    <property type="entry name" value="MmgE_PrpD_C"/>
    <property type="match status" value="1"/>
</dbReference>
<dbReference type="SUPFAM" id="SSF103378">
    <property type="entry name" value="2-methylcitrate dehydratase PrpD"/>
    <property type="match status" value="1"/>
</dbReference>
<dbReference type="Pfam" id="PF03972">
    <property type="entry name" value="MmgE_PrpD_N"/>
    <property type="match status" value="1"/>
</dbReference>
<accession>A0A0P1FUT1</accession>
<dbReference type="Gene3D" id="1.10.4100.10">
    <property type="entry name" value="2-methylcitrate dehydratase PrpD"/>
    <property type="match status" value="1"/>
</dbReference>
<reference evidence="5 7" key="2">
    <citation type="submission" date="2015-09" db="EMBL/GenBank/DDBJ databases">
        <authorList>
            <consortium name="Swine Surveillance"/>
        </authorList>
    </citation>
    <scope>NUCLEOTIDE SEQUENCE [LARGE SCALE GENOMIC DNA]</scope>
    <source>
        <strain evidence="5 7">5120</strain>
    </source>
</reference>
<reference evidence="4 6" key="1">
    <citation type="submission" date="2015-09" db="EMBL/GenBank/DDBJ databases">
        <authorList>
            <person name="Rodrigo-Torres L."/>
            <person name="Arahal D.R."/>
        </authorList>
    </citation>
    <scope>NUCLEOTIDE SEQUENCE [LARGE SCALE GENOMIC DNA]</scope>
    <source>
        <strain evidence="4 6">CECT 5118</strain>
    </source>
</reference>
<dbReference type="Gene3D" id="3.30.1330.120">
    <property type="entry name" value="2-methylcitrate dehydratase PrpD"/>
    <property type="match status" value="1"/>
</dbReference>
<dbReference type="InterPro" id="IPR045336">
    <property type="entry name" value="MmgE_PrpD_N"/>
</dbReference>
<dbReference type="RefSeq" id="WP_242601753.1">
    <property type="nucleotide sequence ID" value="NZ_CYSB01000025.1"/>
</dbReference>
<dbReference type="PANTHER" id="PTHR16943">
    <property type="entry name" value="2-METHYLCITRATE DEHYDRATASE-RELATED"/>
    <property type="match status" value="1"/>
</dbReference>
<feature type="domain" description="MmgE/PrpD C-terminal" evidence="3">
    <location>
        <begin position="274"/>
        <end position="425"/>
    </location>
</feature>
<keyword evidence="6" id="KW-1185">Reference proteome</keyword>
<dbReference type="Proteomes" id="UP000051086">
    <property type="component" value="Unassembled WGS sequence"/>
</dbReference>
<organism evidence="5 7">
    <name type="scientific">Thalassovita autumnalis</name>
    <dbReference type="NCBI Taxonomy" id="2072972"/>
    <lineage>
        <taxon>Bacteria</taxon>
        <taxon>Pseudomonadati</taxon>
        <taxon>Pseudomonadota</taxon>
        <taxon>Alphaproteobacteria</taxon>
        <taxon>Rhodobacterales</taxon>
        <taxon>Roseobacteraceae</taxon>
        <taxon>Thalassovita</taxon>
    </lineage>
</organism>
<feature type="domain" description="MmgE/PrpD N-terminal" evidence="2">
    <location>
        <begin position="17"/>
        <end position="251"/>
    </location>
</feature>
<evidence type="ECO:0000259" key="2">
    <source>
        <dbReference type="Pfam" id="PF03972"/>
    </source>
</evidence>
<dbReference type="InterPro" id="IPR042183">
    <property type="entry name" value="MmgE/PrpD_sf_1"/>
</dbReference>
<evidence type="ECO:0000259" key="3">
    <source>
        <dbReference type="Pfam" id="PF19305"/>
    </source>
</evidence>
<evidence type="ECO:0000256" key="1">
    <source>
        <dbReference type="ARBA" id="ARBA00006174"/>
    </source>
</evidence>
<comment type="similarity">
    <text evidence="1">Belongs to the PrpD family.</text>
</comment>
<name>A0A0P1FUT1_9RHOB</name>
<dbReference type="EMBL" id="CYSB01000025">
    <property type="protein sequence ID" value="CUH65975.1"/>
    <property type="molecule type" value="Genomic_DNA"/>
</dbReference>
<dbReference type="GO" id="GO:0016829">
    <property type="term" value="F:lyase activity"/>
    <property type="evidence" value="ECO:0007669"/>
    <property type="project" value="InterPro"/>
</dbReference>
<evidence type="ECO:0000313" key="4">
    <source>
        <dbReference type="EMBL" id="CUH65975.1"/>
    </source>
</evidence>
<dbReference type="InterPro" id="IPR005656">
    <property type="entry name" value="MmgE_PrpD"/>
</dbReference>
<sequence>MPNAQNDPMTAAPVTAALARFAAETVENQIPEAPMAVMQLSLLDWVACAVVGADEPVSTILRDMVLAEGGAPQATVVGGGQVPARAAALANGTISHALDYDDTHFAHIGHPSVAVVSAALAVAEKHGASGRALQQACLIGVEAATRVGVWLGRDHYQGGFHQTGTAGAFGAALAAARLMGFSAAQCEMTLGLVATRASGLKSQFGTMGKPYNAGIAASNGVEAAEMVARGFVAKPGALELAQGFGPTHMGQGDLLALAGLGQDWLFETVSHKFHACCHGLHAALEALQELMPLRPEEVSVIEVTTHPRWLSVCNQPAPMTGLGAKFSYSTVLAMALLGHDTARLDSYSDKVCADPALQALRAKVRVTADDSTSETGTRLRLQTRSGMFEATHDLIAPMDLQDRKAKVLRKAKSLLGAERAQRVEALIASYADAVELGAVLRG</sequence>
<dbReference type="InterPro" id="IPR042188">
    <property type="entry name" value="MmgE/PrpD_sf_2"/>
</dbReference>
<protein>
    <submittedName>
        <fullName evidence="5">2-methylcitrate dehydratase</fullName>
    </submittedName>
</protein>